<accession>A0A813HAC2</accession>
<dbReference type="Proteomes" id="UP000626109">
    <property type="component" value="Unassembled WGS sequence"/>
</dbReference>
<dbReference type="EMBL" id="CAJNNW010031854">
    <property type="protein sequence ID" value="CAE8709535.1"/>
    <property type="molecule type" value="Genomic_DNA"/>
</dbReference>
<feature type="compositionally biased region" description="Basic and acidic residues" evidence="1">
    <location>
        <begin position="173"/>
        <end position="193"/>
    </location>
</feature>
<evidence type="ECO:0000313" key="6">
    <source>
        <dbReference type="Proteomes" id="UP000654075"/>
    </source>
</evidence>
<dbReference type="CDD" id="cd06257">
    <property type="entry name" value="DnaJ"/>
    <property type="match status" value="1"/>
</dbReference>
<evidence type="ECO:0000259" key="3">
    <source>
        <dbReference type="PROSITE" id="PS50076"/>
    </source>
</evidence>
<sequence length="267" mass="30078">MSVSKICRRWQAWCFVFACCLGTSGSSAERARGSLLSFCSSQVFRLPIHAERSVSRDLAFGMRGRAAVRMAFPFGPATSSGGPNPYDVLEIRRGADTETLRSAFRGLAKVYHPDVPSTGDAAKFRLLLWASEELSSLEGQQRWGTSSADAEPQRSSQQRASDWFQNGQESESESERDFWDSELGRLMASERGKVQVSGDPLKPKRRGEKKSFDEAGRLWEARRARVSGRMAAAPDNLGMKCKYERWGQDHEPSKDRSRYKRKPRRNN</sequence>
<comment type="caution">
    <text evidence="4">The sequence shown here is derived from an EMBL/GenBank/DDBJ whole genome shotgun (WGS) entry which is preliminary data.</text>
</comment>
<evidence type="ECO:0000313" key="5">
    <source>
        <dbReference type="EMBL" id="CAE8709535.1"/>
    </source>
</evidence>
<feature type="region of interest" description="Disordered" evidence="1">
    <location>
        <begin position="240"/>
        <end position="267"/>
    </location>
</feature>
<feature type="signal peptide" evidence="2">
    <location>
        <begin position="1"/>
        <end position="28"/>
    </location>
</feature>
<protein>
    <recommendedName>
        <fullName evidence="3">J domain-containing protein</fullName>
    </recommendedName>
</protein>
<feature type="chain" id="PRO_5035682217" description="J domain-containing protein" evidence="2">
    <location>
        <begin position="29"/>
        <end position="267"/>
    </location>
</feature>
<feature type="domain" description="J" evidence="3">
    <location>
        <begin position="84"/>
        <end position="147"/>
    </location>
</feature>
<evidence type="ECO:0000313" key="4">
    <source>
        <dbReference type="EMBL" id="CAE8634855.1"/>
    </source>
</evidence>
<evidence type="ECO:0000256" key="2">
    <source>
        <dbReference type="SAM" id="SignalP"/>
    </source>
</evidence>
<reference evidence="4" key="1">
    <citation type="submission" date="2021-02" db="EMBL/GenBank/DDBJ databases">
        <authorList>
            <person name="Dougan E. K."/>
            <person name="Rhodes N."/>
            <person name="Thang M."/>
            <person name="Chan C."/>
        </authorList>
    </citation>
    <scope>NUCLEOTIDE SEQUENCE</scope>
</reference>
<dbReference type="SMART" id="SM00271">
    <property type="entry name" value="DnaJ"/>
    <property type="match status" value="1"/>
</dbReference>
<dbReference type="InterPro" id="IPR036869">
    <property type="entry name" value="J_dom_sf"/>
</dbReference>
<feature type="compositionally biased region" description="Basic and acidic residues" evidence="1">
    <location>
        <begin position="241"/>
        <end position="256"/>
    </location>
</feature>
<feature type="compositionally biased region" description="Polar residues" evidence="1">
    <location>
        <begin position="142"/>
        <end position="169"/>
    </location>
</feature>
<gene>
    <name evidence="4" type="ORF">PGLA1383_LOCUS50472</name>
    <name evidence="5" type="ORF">PGLA2088_LOCUS35502</name>
</gene>
<proteinExistence type="predicted"/>
<organism evidence="4 6">
    <name type="scientific">Polarella glacialis</name>
    <name type="common">Dinoflagellate</name>
    <dbReference type="NCBI Taxonomy" id="89957"/>
    <lineage>
        <taxon>Eukaryota</taxon>
        <taxon>Sar</taxon>
        <taxon>Alveolata</taxon>
        <taxon>Dinophyceae</taxon>
        <taxon>Suessiales</taxon>
        <taxon>Suessiaceae</taxon>
        <taxon>Polarella</taxon>
    </lineage>
</organism>
<keyword evidence="6" id="KW-1185">Reference proteome</keyword>
<dbReference type="PROSITE" id="PS50076">
    <property type="entry name" value="DNAJ_2"/>
    <property type="match status" value="1"/>
</dbReference>
<dbReference type="Proteomes" id="UP000654075">
    <property type="component" value="Unassembled WGS sequence"/>
</dbReference>
<feature type="region of interest" description="Disordered" evidence="1">
    <location>
        <begin position="140"/>
        <end position="214"/>
    </location>
</feature>
<dbReference type="AlphaFoldDB" id="A0A813HAC2"/>
<evidence type="ECO:0000256" key="1">
    <source>
        <dbReference type="SAM" id="MobiDB-lite"/>
    </source>
</evidence>
<name>A0A813HAC2_POLGL</name>
<dbReference type="OrthoDB" id="10250354at2759"/>
<dbReference type="Pfam" id="PF00226">
    <property type="entry name" value="DnaJ"/>
    <property type="match status" value="1"/>
</dbReference>
<dbReference type="EMBL" id="CAJNNV010031166">
    <property type="protein sequence ID" value="CAE8634855.1"/>
    <property type="molecule type" value="Genomic_DNA"/>
</dbReference>
<dbReference type="Gene3D" id="1.10.287.110">
    <property type="entry name" value="DnaJ domain"/>
    <property type="match status" value="1"/>
</dbReference>
<dbReference type="SUPFAM" id="SSF46565">
    <property type="entry name" value="Chaperone J-domain"/>
    <property type="match status" value="1"/>
</dbReference>
<dbReference type="InterPro" id="IPR001623">
    <property type="entry name" value="DnaJ_domain"/>
</dbReference>
<keyword evidence="2" id="KW-0732">Signal</keyword>
<feature type="compositionally biased region" description="Basic residues" evidence="1">
    <location>
        <begin position="257"/>
        <end position="267"/>
    </location>
</feature>